<dbReference type="eggNOG" id="ENOG5033YYV">
    <property type="taxonomic scope" value="Bacteria"/>
</dbReference>
<dbReference type="PROSITE" id="PS51257">
    <property type="entry name" value="PROKAR_LIPOPROTEIN"/>
    <property type="match status" value="1"/>
</dbReference>
<evidence type="ECO:0000313" key="2">
    <source>
        <dbReference type="EMBL" id="EHR63578.1"/>
    </source>
</evidence>
<dbReference type="OrthoDB" id="3635905at2"/>
<feature type="signal peptide" evidence="1">
    <location>
        <begin position="1"/>
        <end position="21"/>
    </location>
</feature>
<organism evidence="2 3">
    <name type="scientific">Saccharomonospora cyanea NA-134</name>
    <dbReference type="NCBI Taxonomy" id="882082"/>
    <lineage>
        <taxon>Bacteria</taxon>
        <taxon>Bacillati</taxon>
        <taxon>Actinomycetota</taxon>
        <taxon>Actinomycetes</taxon>
        <taxon>Pseudonocardiales</taxon>
        <taxon>Pseudonocardiaceae</taxon>
        <taxon>Saccharomonospora</taxon>
    </lineage>
</organism>
<dbReference type="Proteomes" id="UP000002791">
    <property type="component" value="Chromosome"/>
</dbReference>
<dbReference type="RefSeq" id="WP_005459944.1">
    <property type="nucleotide sequence ID" value="NZ_CM001440.1"/>
</dbReference>
<accession>H5XL70</accession>
<evidence type="ECO:0000256" key="1">
    <source>
        <dbReference type="SAM" id="SignalP"/>
    </source>
</evidence>
<name>H5XL70_9PSEU</name>
<keyword evidence="3" id="KW-1185">Reference proteome</keyword>
<dbReference type="EMBL" id="CM001440">
    <property type="protein sequence ID" value="EHR63578.1"/>
    <property type="molecule type" value="Genomic_DNA"/>
</dbReference>
<evidence type="ECO:0000313" key="3">
    <source>
        <dbReference type="Proteomes" id="UP000002791"/>
    </source>
</evidence>
<dbReference type="STRING" id="882082.SaccyDRAFT_4773"/>
<dbReference type="HOGENOM" id="CLU_161824_0_0_11"/>
<dbReference type="AlphaFoldDB" id="H5XL70"/>
<feature type="chain" id="PRO_5038529163" evidence="1">
    <location>
        <begin position="22"/>
        <end position="128"/>
    </location>
</feature>
<reference evidence="2 3" key="1">
    <citation type="submission" date="2011-11" db="EMBL/GenBank/DDBJ databases">
        <title>The Noncontiguous Finished sequence of Saccharomonospora cyanea NA-134.</title>
        <authorList>
            <consortium name="US DOE Joint Genome Institute"/>
            <person name="Lucas S."/>
            <person name="Han J."/>
            <person name="Lapidus A."/>
            <person name="Cheng J.-F."/>
            <person name="Goodwin L."/>
            <person name="Pitluck S."/>
            <person name="Peters L."/>
            <person name="Ovchinnikova G."/>
            <person name="Lu M."/>
            <person name="Detter J.C."/>
            <person name="Han C."/>
            <person name="Tapia R."/>
            <person name="Land M."/>
            <person name="Hauser L."/>
            <person name="Kyrpides N."/>
            <person name="Ivanova N."/>
            <person name="Pagani I."/>
            <person name="Brambilla E.-M."/>
            <person name="Klenk H.-P."/>
            <person name="Woyke T."/>
        </authorList>
    </citation>
    <scope>NUCLEOTIDE SEQUENCE [LARGE SCALE GENOMIC DNA]</scope>
    <source>
        <strain evidence="2 3">NA-134</strain>
    </source>
</reference>
<protein>
    <submittedName>
        <fullName evidence="2">Uncharacterized protein</fullName>
    </submittedName>
</protein>
<sequence>MRMTGGRAACAAVVLSGLVLAGCDEVTSAVQEVEAAGDKAAVCTQALQIIDLSADVSPEQVAAEAEQKAQQLQDLGNQVADQTVQDTLFDIANGYLELEERKLDHLGDFSGWLENNLNSLENLRQACL</sequence>
<keyword evidence="1" id="KW-0732">Signal</keyword>
<gene>
    <name evidence="2" type="ORF">SaccyDRAFT_4773</name>
</gene>
<proteinExistence type="predicted"/>